<evidence type="ECO:0000313" key="2">
    <source>
        <dbReference type="EMBL" id="MBB5784283.1"/>
    </source>
</evidence>
<dbReference type="Proteomes" id="UP000579153">
    <property type="component" value="Unassembled WGS sequence"/>
</dbReference>
<dbReference type="Gene3D" id="2.120.10.30">
    <property type="entry name" value="TolB, C-terminal domain"/>
    <property type="match status" value="1"/>
</dbReference>
<evidence type="ECO:0000256" key="1">
    <source>
        <dbReference type="SAM" id="SignalP"/>
    </source>
</evidence>
<protein>
    <recommendedName>
        <fullName evidence="4">WD40 repeat domain-containing protein</fullName>
    </recommendedName>
</protein>
<dbReference type="EMBL" id="JACHMB010000001">
    <property type="protein sequence ID" value="MBB5784283.1"/>
    <property type="molecule type" value="Genomic_DNA"/>
</dbReference>
<proteinExistence type="predicted"/>
<evidence type="ECO:0000313" key="3">
    <source>
        <dbReference type="Proteomes" id="UP000579153"/>
    </source>
</evidence>
<keyword evidence="1" id="KW-0732">Signal</keyword>
<feature type="signal peptide" evidence="1">
    <location>
        <begin position="1"/>
        <end position="28"/>
    </location>
</feature>
<reference evidence="2 3" key="1">
    <citation type="submission" date="2020-08" db="EMBL/GenBank/DDBJ databases">
        <title>Sequencing the genomes of 1000 actinobacteria strains.</title>
        <authorList>
            <person name="Klenk H.-P."/>
        </authorList>
    </citation>
    <scope>NUCLEOTIDE SEQUENCE [LARGE SCALE GENOMIC DNA]</scope>
    <source>
        <strain evidence="2 3">DSM 45507</strain>
    </source>
</reference>
<accession>A0A7W9GIF4</accession>
<gene>
    <name evidence="2" type="ORF">HD596_011039</name>
</gene>
<dbReference type="AlphaFoldDB" id="A0A7W9GIF4"/>
<sequence length="333" mass="34610">MRHPSATAALLASAVIGGLGLAPGAAHAQSGTPEARAAWVKTCTHKKDDLDYPCGHWQLIMRDGRKVAVPRAATSQIDAKGNEVHDTNTFAISADGRVMAYERKSDHRLVVQPVAGGPARTLPKAAVPKGVGTSDVGVYLSPKGDTVVVDYGDEPARLPAKVITVGTGKITTLPLGESMAGFSGDGDEVLTKRYLSDNTLRLIAHRLGGGSIKATPPQLVANAPTLALAPDGRTVAVFTAGNADTKKRPRVRTYDVATGQLSGGADLPLTPGVPPDLAWWGPDGLLHATVESGDVGETAVIRELTVDPGSGAVKQTGRYTISKTRYAHVKAGE</sequence>
<dbReference type="RefSeq" id="WP_185077249.1">
    <property type="nucleotide sequence ID" value="NZ_JACHMB010000001.1"/>
</dbReference>
<dbReference type="InterPro" id="IPR011042">
    <property type="entry name" value="6-blade_b-propeller_TolB-like"/>
</dbReference>
<organism evidence="2 3">
    <name type="scientific">Nonomuraea jabiensis</name>
    <dbReference type="NCBI Taxonomy" id="882448"/>
    <lineage>
        <taxon>Bacteria</taxon>
        <taxon>Bacillati</taxon>
        <taxon>Actinomycetota</taxon>
        <taxon>Actinomycetes</taxon>
        <taxon>Streptosporangiales</taxon>
        <taxon>Streptosporangiaceae</taxon>
        <taxon>Nonomuraea</taxon>
    </lineage>
</organism>
<name>A0A7W9GIF4_9ACTN</name>
<evidence type="ECO:0008006" key="4">
    <source>
        <dbReference type="Google" id="ProtNLM"/>
    </source>
</evidence>
<comment type="caution">
    <text evidence="2">The sequence shown here is derived from an EMBL/GenBank/DDBJ whole genome shotgun (WGS) entry which is preliminary data.</text>
</comment>
<dbReference type="SUPFAM" id="SSF82171">
    <property type="entry name" value="DPP6 N-terminal domain-like"/>
    <property type="match status" value="1"/>
</dbReference>
<keyword evidence="3" id="KW-1185">Reference proteome</keyword>
<feature type="chain" id="PRO_5030518056" description="WD40 repeat domain-containing protein" evidence="1">
    <location>
        <begin position="29"/>
        <end position="333"/>
    </location>
</feature>